<dbReference type="AlphaFoldDB" id="A0A2K8SPR4"/>
<sequence>MGYGDWFCTNCGIYFYQEQVKPKVIPTTHEQTPTGRAE</sequence>
<gene>
    <name evidence="1" type="ORF">COO91_03372</name>
</gene>
<organism evidence="1 2">
    <name type="scientific">Nostoc flagelliforme CCNUN1</name>
    <dbReference type="NCBI Taxonomy" id="2038116"/>
    <lineage>
        <taxon>Bacteria</taxon>
        <taxon>Bacillati</taxon>
        <taxon>Cyanobacteriota</taxon>
        <taxon>Cyanophyceae</taxon>
        <taxon>Nostocales</taxon>
        <taxon>Nostocaceae</taxon>
        <taxon>Nostoc</taxon>
    </lineage>
</organism>
<evidence type="ECO:0000313" key="1">
    <source>
        <dbReference type="EMBL" id="AUB37427.1"/>
    </source>
</evidence>
<accession>A0A2K8SPR4</accession>
<name>A0A2K8SPR4_9NOSO</name>
<evidence type="ECO:0000313" key="2">
    <source>
        <dbReference type="Proteomes" id="UP000232003"/>
    </source>
</evidence>
<dbReference type="EMBL" id="CP024785">
    <property type="protein sequence ID" value="AUB37427.1"/>
    <property type="molecule type" value="Genomic_DNA"/>
</dbReference>
<reference evidence="1 2" key="1">
    <citation type="submission" date="2017-11" db="EMBL/GenBank/DDBJ databases">
        <title>Complete genome of a free-living desiccation-tolerant cyanobacterium and its photosynthetic adaptation to extreme terrestrial habitat.</title>
        <authorList>
            <person name="Shang J."/>
        </authorList>
    </citation>
    <scope>NUCLEOTIDE SEQUENCE [LARGE SCALE GENOMIC DNA]</scope>
    <source>
        <strain evidence="1 2">CCNUN1</strain>
    </source>
</reference>
<proteinExistence type="predicted"/>
<protein>
    <submittedName>
        <fullName evidence="1">Uncharacterized protein</fullName>
    </submittedName>
</protein>
<dbReference type="KEGG" id="nfl:COO91_03372"/>
<dbReference type="Proteomes" id="UP000232003">
    <property type="component" value="Chromosome"/>
</dbReference>
<keyword evidence="2" id="KW-1185">Reference proteome</keyword>